<dbReference type="PANTHER" id="PTHR47204">
    <property type="entry name" value="OS02G0168900 PROTEIN"/>
    <property type="match status" value="1"/>
</dbReference>
<dbReference type="AlphaFoldDB" id="A0ABD3N4C1"/>
<evidence type="ECO:0000313" key="2">
    <source>
        <dbReference type="Proteomes" id="UP001530293"/>
    </source>
</evidence>
<dbReference type="EMBL" id="JALLBG020000033">
    <property type="protein sequence ID" value="KAL3770960.1"/>
    <property type="molecule type" value="Genomic_DNA"/>
</dbReference>
<dbReference type="InterPro" id="IPR013924">
    <property type="entry name" value="RNase_H2_suC"/>
</dbReference>
<dbReference type="PANTHER" id="PTHR47204:SF1">
    <property type="entry name" value="RIBONUCLEASE H2 SUBUNIT C"/>
    <property type="match status" value="1"/>
</dbReference>
<comment type="caution">
    <text evidence="1">The sequence shown here is derived from an EMBL/GenBank/DDBJ whole genome shotgun (WGS) entry which is preliminary data.</text>
</comment>
<organism evidence="1 2">
    <name type="scientific">Discostella pseudostelligera</name>
    <dbReference type="NCBI Taxonomy" id="259834"/>
    <lineage>
        <taxon>Eukaryota</taxon>
        <taxon>Sar</taxon>
        <taxon>Stramenopiles</taxon>
        <taxon>Ochrophyta</taxon>
        <taxon>Bacillariophyta</taxon>
        <taxon>Coscinodiscophyceae</taxon>
        <taxon>Thalassiosirophycidae</taxon>
        <taxon>Stephanodiscales</taxon>
        <taxon>Stephanodiscaceae</taxon>
        <taxon>Discostella</taxon>
    </lineage>
</organism>
<evidence type="ECO:0000313" key="1">
    <source>
        <dbReference type="EMBL" id="KAL3770960.1"/>
    </source>
</evidence>
<reference evidence="1 2" key="1">
    <citation type="submission" date="2024-10" db="EMBL/GenBank/DDBJ databases">
        <title>Updated reference genomes for cyclostephanoid diatoms.</title>
        <authorList>
            <person name="Roberts W.R."/>
            <person name="Alverson A.J."/>
        </authorList>
    </citation>
    <scope>NUCLEOTIDE SEQUENCE [LARGE SCALE GENOMIC DNA]</scope>
    <source>
        <strain evidence="1 2">AJA232-27</strain>
    </source>
</reference>
<dbReference type="Pfam" id="PF08615">
    <property type="entry name" value="RNase_H2_suC"/>
    <property type="match status" value="1"/>
</dbReference>
<name>A0ABD3N4C1_9STRA</name>
<gene>
    <name evidence="1" type="ORF">ACHAWU_005289</name>
</gene>
<sequence>MESSAVASTKHNDERSVATTTICHILPCSIDQDITAPITQYFHPTTLNLDNILPNVNKKKKDASTTTTTTTTTNTNTVMAAQFRGRGLLCTVGTPASLLASSATTTIANDNSIQVDDSKSSSNANEEGMTMTATTTLSKLPSNVMGVVLAPSSSSSTTTATTTTTTTHNLKVIETFHEIYNWQHEHDVQKVILESRQLNNEKYGLHAVREWCDLAQSIHDPITVSPPP</sequence>
<proteinExistence type="predicted"/>
<protein>
    <submittedName>
        <fullName evidence="1">Uncharacterized protein</fullName>
    </submittedName>
</protein>
<accession>A0ABD3N4C1</accession>
<dbReference type="Gene3D" id="2.40.128.680">
    <property type="match status" value="1"/>
</dbReference>
<keyword evidence="2" id="KW-1185">Reference proteome</keyword>
<dbReference type="Proteomes" id="UP001530293">
    <property type="component" value="Unassembled WGS sequence"/>
</dbReference>